<organism evidence="2 3">
    <name type="scientific">Parelaphostrongylus tenuis</name>
    <name type="common">Meningeal worm</name>
    <dbReference type="NCBI Taxonomy" id="148309"/>
    <lineage>
        <taxon>Eukaryota</taxon>
        <taxon>Metazoa</taxon>
        <taxon>Ecdysozoa</taxon>
        <taxon>Nematoda</taxon>
        <taxon>Chromadorea</taxon>
        <taxon>Rhabditida</taxon>
        <taxon>Rhabditina</taxon>
        <taxon>Rhabditomorpha</taxon>
        <taxon>Strongyloidea</taxon>
        <taxon>Metastrongylidae</taxon>
        <taxon>Parelaphostrongylus</taxon>
    </lineage>
</organism>
<keyword evidence="1" id="KW-0732">Signal</keyword>
<evidence type="ECO:0000313" key="3">
    <source>
        <dbReference type="Proteomes" id="UP001196413"/>
    </source>
</evidence>
<proteinExistence type="predicted"/>
<evidence type="ECO:0000313" key="2">
    <source>
        <dbReference type="EMBL" id="KAJ1369321.1"/>
    </source>
</evidence>
<gene>
    <name evidence="2" type="ORF">KIN20_030748</name>
</gene>
<reference evidence="2" key="1">
    <citation type="submission" date="2021-06" db="EMBL/GenBank/DDBJ databases">
        <title>Parelaphostrongylus tenuis whole genome reference sequence.</title>
        <authorList>
            <person name="Garwood T.J."/>
            <person name="Larsen P.A."/>
            <person name="Fountain-Jones N.M."/>
            <person name="Garbe J.R."/>
            <person name="Macchietto M.G."/>
            <person name="Kania S.A."/>
            <person name="Gerhold R.W."/>
            <person name="Richards J.E."/>
            <person name="Wolf T.M."/>
        </authorList>
    </citation>
    <scope>NUCLEOTIDE SEQUENCE</scope>
    <source>
        <strain evidence="2">MNPRO001-30</strain>
        <tissue evidence="2">Meninges</tissue>
    </source>
</reference>
<name>A0AAD5WGP8_PARTN</name>
<comment type="caution">
    <text evidence="2">The sequence shown here is derived from an EMBL/GenBank/DDBJ whole genome shotgun (WGS) entry which is preliminary data.</text>
</comment>
<feature type="chain" id="PRO_5041948892" evidence="1">
    <location>
        <begin position="19"/>
        <end position="74"/>
    </location>
</feature>
<dbReference type="EMBL" id="JAHQIW010006495">
    <property type="protein sequence ID" value="KAJ1369321.1"/>
    <property type="molecule type" value="Genomic_DNA"/>
</dbReference>
<dbReference type="AlphaFoldDB" id="A0AAD5WGP8"/>
<feature type="signal peptide" evidence="1">
    <location>
        <begin position="1"/>
        <end position="18"/>
    </location>
</feature>
<evidence type="ECO:0000256" key="1">
    <source>
        <dbReference type="SAM" id="SignalP"/>
    </source>
</evidence>
<dbReference type="Proteomes" id="UP001196413">
    <property type="component" value="Unassembled WGS sequence"/>
</dbReference>
<accession>A0AAD5WGP8</accession>
<sequence length="74" mass="7966">MFVSLLVICLLVITATDASPYAPHKLVKREIVSMISECCNSDGSECVSPPPMGKDCPNEYPHSIAKLVDSAQQS</sequence>
<keyword evidence="3" id="KW-1185">Reference proteome</keyword>
<protein>
    <submittedName>
        <fullName evidence="2">Uncharacterized protein</fullName>
    </submittedName>
</protein>